<dbReference type="Proteomes" id="UP000002614">
    <property type="component" value="Segment"/>
</dbReference>
<sequence>MKRYLKMTTVLESIIEYFIMQHLRADNMHLDGCLTYDHKIIVHSVEVLDDDLMVANVEHCLFDESVDAYCQPRFAKVELTTCWPPEMVFNIDVES</sequence>
<accession>C8XUG6</accession>
<dbReference type="OrthoDB" id="17627at10239"/>
<dbReference type="RefSeq" id="YP_003358549.1">
    <property type="nucleotide sequence ID" value="NC_013693.1"/>
</dbReference>
<dbReference type="KEGG" id="vg:8683639"/>
<keyword evidence="2" id="KW-1185">Reference proteome</keyword>
<reference evidence="1 2" key="1">
    <citation type="journal article" date="2011" name="Virol. J.">
        <title>A Shigella boydii bacteriophage which resembles Salmonella phage ViI.</title>
        <authorList>
            <person name="Anany H."/>
            <person name="Lingohr E.J."/>
            <person name="Villegas A."/>
            <person name="Ackermann H.W."/>
            <person name="She Y.M."/>
            <person name="Griffiths M.W."/>
            <person name="Kropinski A.M."/>
        </authorList>
    </citation>
    <scope>NUCLEOTIDE SEQUENCE [LARGE SCALE GENOMIC DNA]</scope>
</reference>
<evidence type="ECO:0000313" key="1">
    <source>
        <dbReference type="EMBL" id="ACO94296.1"/>
    </source>
</evidence>
<organism evidence="1 2">
    <name type="scientific">Shigella phage Ag3</name>
    <dbReference type="NCBI Taxonomy" id="637730"/>
    <lineage>
        <taxon>Viruses</taxon>
        <taxon>Duplodnaviria</taxon>
        <taxon>Heunggongvirae</taxon>
        <taxon>Uroviricota</taxon>
        <taxon>Caudoviricetes</taxon>
        <taxon>Pantevenvirales</taxon>
        <taxon>Ackermannviridae</taxon>
        <taxon>Aglimvirinae</taxon>
        <taxon>Agtrevirus</taxon>
        <taxon>Agtrevirus AG3</taxon>
    </lineage>
</organism>
<name>C8XUG6_9CAUD</name>
<dbReference type="EMBL" id="FJ373894">
    <property type="protein sequence ID" value="ACO94296.1"/>
    <property type="molecule type" value="Genomic_DNA"/>
</dbReference>
<evidence type="ECO:0000313" key="2">
    <source>
        <dbReference type="Proteomes" id="UP000002614"/>
    </source>
</evidence>
<gene>
    <name evidence="1" type="primary">orf00070</name>
</gene>
<dbReference type="GeneID" id="8683639"/>
<protein>
    <submittedName>
        <fullName evidence="1">Hypothetical phage protein</fullName>
    </submittedName>
</protein>
<proteinExistence type="predicted"/>